<evidence type="ECO:0000313" key="3">
    <source>
        <dbReference type="Proteomes" id="UP000483286"/>
    </source>
</evidence>
<accession>A0A7C9IBR7</accession>
<keyword evidence="1" id="KW-0732">Signal</keyword>
<reference evidence="2 3" key="1">
    <citation type="submission" date="2019-12" db="EMBL/GenBank/DDBJ databases">
        <title>Deinococcus sp. HMF7620 Genome sequencing and assembly.</title>
        <authorList>
            <person name="Kang H."/>
            <person name="Kim H."/>
            <person name="Joh K."/>
        </authorList>
    </citation>
    <scope>NUCLEOTIDE SEQUENCE [LARGE SCALE GENOMIC DNA]</scope>
    <source>
        <strain evidence="2 3">HMF7620</strain>
    </source>
</reference>
<dbReference type="PROSITE" id="PS51257">
    <property type="entry name" value="PROKAR_LIPOPROTEIN"/>
    <property type="match status" value="1"/>
</dbReference>
<feature type="signal peptide" evidence="1">
    <location>
        <begin position="1"/>
        <end position="27"/>
    </location>
</feature>
<dbReference type="Proteomes" id="UP000483286">
    <property type="component" value="Unassembled WGS sequence"/>
</dbReference>
<name>A0A7C9IBR7_9DEIO</name>
<gene>
    <name evidence="2" type="ORF">GO986_12495</name>
</gene>
<dbReference type="AlphaFoldDB" id="A0A7C9IBR7"/>
<evidence type="ECO:0000313" key="2">
    <source>
        <dbReference type="EMBL" id="MVN87586.1"/>
    </source>
</evidence>
<evidence type="ECO:0000256" key="1">
    <source>
        <dbReference type="SAM" id="SignalP"/>
    </source>
</evidence>
<comment type="caution">
    <text evidence="2">The sequence shown here is derived from an EMBL/GenBank/DDBJ whole genome shotgun (WGS) entry which is preliminary data.</text>
</comment>
<proteinExistence type="predicted"/>
<protein>
    <submittedName>
        <fullName evidence="2">Uncharacterized protein</fullName>
    </submittedName>
</protein>
<keyword evidence="3" id="KW-1185">Reference proteome</keyword>
<dbReference type="EMBL" id="WQLB01000016">
    <property type="protein sequence ID" value="MVN87586.1"/>
    <property type="molecule type" value="Genomic_DNA"/>
</dbReference>
<dbReference type="RefSeq" id="WP_157459641.1">
    <property type="nucleotide sequence ID" value="NZ_WQLB01000016.1"/>
</dbReference>
<sequence length="711" mass="74412">MFHQPVRLISLLTLLLLSACSAPSAPAGPPTPAPGTPPTGPVVTPDELAALDRRAAALALRAASGDLAALRDALAEAGIAVRRLNGEVVRPAAQPALGLALAADDPEALAHLQAQGGAITLGDLAQTLQTVWPQADAVRLPALIQADLRAGVGSAVPTVRFWARFVVALGGPANDLLTSQTPQQVPLNAAQQSLLLLRLSGGLARLAQSRGVTVPTQPPALLRAQDAAPPCTFGGTEGTIMDGAASVITTGVGELLGYLDSVSAAPGESPMDTAAGLLGNANLLLSYLKFTLTFASFQLDLTTDTDTLQRTQSMVHDGDGVVTARAKVWYDLSANWQYANCFRLAFNVAGLDFSAPNAGAVEGADLRWRVFAAQGDGSYADQHTSVVAARPGEEVMHDKTDAGGVAELHFEGLRQKEDLGDAPKAVEKTGEVSVQATIKSAALAADLVDALGTGLGGLGGLVGMPAELLYRMWPISSTLPLKVRDWAPACSDVQGDTCWTGKVTVQDRRKEETVLLDPTKKPAGTDLETADAVAVYTITGGSGISEHSHNAALDAQATFKSDYAHHINYDAAYAVECANGSQRTNIQKNTSKEDSSAQVAGDDRLGLTLEPGGSYTLNLSYMYGAKTRAVPGQIRTTTYFKGGCNPYGDRNDARDVPNERTHSWGGFKVTGQASTQNGVTTLTGQQTFTLRVDGLPTTRTVTWTIHRIEAP</sequence>
<feature type="chain" id="PRO_5028818357" evidence="1">
    <location>
        <begin position="28"/>
        <end position="711"/>
    </location>
</feature>
<organism evidence="2 3">
    <name type="scientific">Deinococcus arboris</name>
    <dbReference type="NCBI Taxonomy" id="2682977"/>
    <lineage>
        <taxon>Bacteria</taxon>
        <taxon>Thermotogati</taxon>
        <taxon>Deinococcota</taxon>
        <taxon>Deinococci</taxon>
        <taxon>Deinococcales</taxon>
        <taxon>Deinococcaceae</taxon>
        <taxon>Deinococcus</taxon>
    </lineage>
</organism>